<evidence type="ECO:0008006" key="4">
    <source>
        <dbReference type="Google" id="ProtNLM"/>
    </source>
</evidence>
<evidence type="ECO:0000313" key="3">
    <source>
        <dbReference type="Proteomes" id="UP000199564"/>
    </source>
</evidence>
<dbReference type="RefSeq" id="WP_091654691.1">
    <property type="nucleotide sequence ID" value="NZ_FOVW01000007.1"/>
</dbReference>
<gene>
    <name evidence="2" type="ORF">SAMN04488519_107243</name>
</gene>
<keyword evidence="1" id="KW-0812">Transmembrane</keyword>
<feature type="transmembrane region" description="Helical" evidence="1">
    <location>
        <begin position="41"/>
        <end position="59"/>
    </location>
</feature>
<dbReference type="STRING" id="226506.SAMN04488519_107243"/>
<keyword evidence="3" id="KW-1185">Reference proteome</keyword>
<keyword evidence="1" id="KW-1133">Transmembrane helix</keyword>
<evidence type="ECO:0000313" key="2">
    <source>
        <dbReference type="EMBL" id="SFO51346.1"/>
    </source>
</evidence>
<reference evidence="3" key="1">
    <citation type="submission" date="2016-10" db="EMBL/GenBank/DDBJ databases">
        <authorList>
            <person name="Varghese N."/>
            <person name="Submissions S."/>
        </authorList>
    </citation>
    <scope>NUCLEOTIDE SEQUENCE [LARGE SCALE GENOMIC DNA]</scope>
    <source>
        <strain evidence="3">DSM 15282</strain>
    </source>
</reference>
<accession>A0A1I5HTX4</accession>
<keyword evidence="1" id="KW-0472">Membrane</keyword>
<name>A0A1I5HTX4_9BACT</name>
<organism evidence="2 3">
    <name type="scientific">Algoriphagus ornithinivorans</name>
    <dbReference type="NCBI Taxonomy" id="226506"/>
    <lineage>
        <taxon>Bacteria</taxon>
        <taxon>Pseudomonadati</taxon>
        <taxon>Bacteroidota</taxon>
        <taxon>Cytophagia</taxon>
        <taxon>Cytophagales</taxon>
        <taxon>Cyclobacteriaceae</taxon>
        <taxon>Algoriphagus</taxon>
    </lineage>
</organism>
<proteinExistence type="predicted"/>
<dbReference type="AlphaFoldDB" id="A0A1I5HTX4"/>
<evidence type="ECO:0000256" key="1">
    <source>
        <dbReference type="SAM" id="Phobius"/>
    </source>
</evidence>
<protein>
    <recommendedName>
        <fullName evidence="4">PH domain-containing protein</fullName>
    </recommendedName>
</protein>
<feature type="transmembrane region" description="Helical" evidence="1">
    <location>
        <begin position="12"/>
        <end position="29"/>
    </location>
</feature>
<dbReference type="EMBL" id="FOVW01000007">
    <property type="protein sequence ID" value="SFO51346.1"/>
    <property type="molecule type" value="Genomic_DNA"/>
</dbReference>
<sequence length="152" mass="17163">MIVIKPKGSTYFSLGIIVVALLAGLILILRDFAYKGSFGLWFYLIAASLITLVLLMLLVKMLAGFRFITAGRDQIIVKLPLRGFQKAYPIAEILAWEEEIVIANKKEFKQLTIAFSDRQSISVSNHEHHAYPDLVNYLVKKAPKKKVKNKKA</sequence>
<dbReference type="Proteomes" id="UP000199564">
    <property type="component" value="Unassembled WGS sequence"/>
</dbReference>